<name>A0AAW9J9E7_CLOPF</name>
<proteinExistence type="predicted"/>
<gene>
    <name evidence="1" type="ORF">GNF81_18095</name>
</gene>
<dbReference type="RefSeq" id="WP_322413037.1">
    <property type="nucleotide sequence ID" value="NZ_WNVG01000724.1"/>
</dbReference>
<protein>
    <submittedName>
        <fullName evidence="1">Uncharacterized protein</fullName>
    </submittedName>
</protein>
<dbReference type="Proteomes" id="UP001289066">
    <property type="component" value="Unassembled WGS sequence"/>
</dbReference>
<accession>A0AAW9J9E7</accession>
<reference evidence="1" key="1">
    <citation type="submission" date="2019-11" db="EMBL/GenBank/DDBJ databases">
        <title>Characterization of Clostridium perfringens isolates from swine manure treated agricultural soils.</title>
        <authorList>
            <person name="Wushke S.T."/>
        </authorList>
    </citation>
    <scope>NUCLEOTIDE SEQUENCE</scope>
    <source>
        <strain evidence="1">X15</strain>
    </source>
</reference>
<evidence type="ECO:0000313" key="2">
    <source>
        <dbReference type="Proteomes" id="UP001289066"/>
    </source>
</evidence>
<comment type="caution">
    <text evidence="1">The sequence shown here is derived from an EMBL/GenBank/DDBJ whole genome shotgun (WGS) entry which is preliminary data.</text>
</comment>
<organism evidence="1 2">
    <name type="scientific">Clostridium perfringens</name>
    <dbReference type="NCBI Taxonomy" id="1502"/>
    <lineage>
        <taxon>Bacteria</taxon>
        <taxon>Bacillati</taxon>
        <taxon>Bacillota</taxon>
        <taxon>Clostridia</taxon>
        <taxon>Eubacteriales</taxon>
        <taxon>Clostridiaceae</taxon>
        <taxon>Clostridium</taxon>
    </lineage>
</organism>
<dbReference type="EMBL" id="WNVG01000724">
    <property type="protein sequence ID" value="MDZ5034609.1"/>
    <property type="molecule type" value="Genomic_DNA"/>
</dbReference>
<sequence>MDIKGDSIKVAKKATLSIFVIGLILNISFTKVKAQTDESFSNINLNKQTYSISNKVSSGNNILDNLIVALTGRINGYEVRLDDKIIGYTSIENDISNITNLVLEKYISEKKIKGSSIVSFQINGDIKLQENKFDVALLQTNEELTSAIYDLSKENSSNLKLSIK</sequence>
<feature type="non-terminal residue" evidence="1">
    <location>
        <position position="164"/>
    </location>
</feature>
<dbReference type="AlphaFoldDB" id="A0AAW9J9E7"/>
<evidence type="ECO:0000313" key="1">
    <source>
        <dbReference type="EMBL" id="MDZ5034609.1"/>
    </source>
</evidence>